<keyword evidence="1 6" id="KW-0963">Cytoplasm</keyword>
<evidence type="ECO:0000259" key="7">
    <source>
        <dbReference type="SMART" id="SM00278"/>
    </source>
</evidence>
<dbReference type="EMBL" id="MFAK01000015">
    <property type="protein sequence ID" value="OGD75107.1"/>
    <property type="molecule type" value="Genomic_DNA"/>
</dbReference>
<dbReference type="InterPro" id="IPR010994">
    <property type="entry name" value="RuvA_2-like"/>
</dbReference>
<reference evidence="8 9" key="1">
    <citation type="journal article" date="2016" name="Nat. Commun.">
        <title>Thousands of microbial genomes shed light on interconnected biogeochemical processes in an aquifer system.</title>
        <authorList>
            <person name="Anantharaman K."/>
            <person name="Brown C.T."/>
            <person name="Hug L.A."/>
            <person name="Sharon I."/>
            <person name="Castelle C.J."/>
            <person name="Probst A.J."/>
            <person name="Thomas B.C."/>
            <person name="Singh A."/>
            <person name="Wilkins M.J."/>
            <person name="Karaoz U."/>
            <person name="Brodie E.L."/>
            <person name="Williams K.H."/>
            <person name="Hubbard S.S."/>
            <person name="Banfield J.F."/>
        </authorList>
    </citation>
    <scope>NUCLEOTIDE SEQUENCE [LARGE SCALE GENOMIC DNA]</scope>
</reference>
<keyword evidence="2 6" id="KW-0227">DNA damage</keyword>
<comment type="caution">
    <text evidence="6">Lacks conserved residue(s) required for the propagation of feature annotation.</text>
</comment>
<keyword evidence="5 6" id="KW-0234">DNA repair</keyword>
<keyword evidence="4 6" id="KW-0233">DNA recombination</keyword>
<evidence type="ECO:0000313" key="9">
    <source>
        <dbReference type="Proteomes" id="UP000176191"/>
    </source>
</evidence>
<comment type="similarity">
    <text evidence="6">Belongs to the RuvA family.</text>
</comment>
<gene>
    <name evidence="6" type="primary">ruvA</name>
    <name evidence="8" type="ORF">A2228_01275</name>
</gene>
<dbReference type="GO" id="GO:0006310">
    <property type="term" value="P:DNA recombination"/>
    <property type="evidence" value="ECO:0007669"/>
    <property type="project" value="UniProtKB-UniRule"/>
</dbReference>
<comment type="caution">
    <text evidence="8">The sequence shown here is derived from an EMBL/GenBank/DDBJ whole genome shotgun (WGS) entry which is preliminary data.</text>
</comment>
<organism evidence="8 9">
    <name type="scientific">Candidatus Collierbacteria bacterium RIFOXYA2_FULL_46_10</name>
    <dbReference type="NCBI Taxonomy" id="1817726"/>
    <lineage>
        <taxon>Bacteria</taxon>
        <taxon>Candidatus Collieribacteriota</taxon>
    </lineage>
</organism>
<dbReference type="SMART" id="SM00278">
    <property type="entry name" value="HhH1"/>
    <property type="match status" value="2"/>
</dbReference>
<dbReference type="NCBIfam" id="TIGR00084">
    <property type="entry name" value="ruvA"/>
    <property type="match status" value="1"/>
</dbReference>
<evidence type="ECO:0000256" key="3">
    <source>
        <dbReference type="ARBA" id="ARBA00023125"/>
    </source>
</evidence>
<dbReference type="InterPro" id="IPR000085">
    <property type="entry name" value="RuvA"/>
</dbReference>
<feature type="domain" description="Helix-hairpin-helix DNA-binding motif class 1" evidence="7">
    <location>
        <begin position="71"/>
        <end position="90"/>
    </location>
</feature>
<dbReference type="Gene3D" id="1.10.150.20">
    <property type="entry name" value="5' to 3' exonuclease, C-terminal subdomain"/>
    <property type="match status" value="1"/>
</dbReference>
<name>A0A1F5F634_9BACT</name>
<dbReference type="GO" id="GO:0009378">
    <property type="term" value="F:four-way junction helicase activity"/>
    <property type="evidence" value="ECO:0007669"/>
    <property type="project" value="InterPro"/>
</dbReference>
<feature type="region of interest" description="Domain III" evidence="6">
    <location>
        <begin position="134"/>
        <end position="184"/>
    </location>
</feature>
<evidence type="ECO:0000313" key="8">
    <source>
        <dbReference type="EMBL" id="OGD75107.1"/>
    </source>
</evidence>
<evidence type="ECO:0000256" key="5">
    <source>
        <dbReference type="ARBA" id="ARBA00023204"/>
    </source>
</evidence>
<evidence type="ECO:0000256" key="4">
    <source>
        <dbReference type="ARBA" id="ARBA00023172"/>
    </source>
</evidence>
<dbReference type="Proteomes" id="UP000176191">
    <property type="component" value="Unassembled WGS sequence"/>
</dbReference>
<dbReference type="Gene3D" id="2.40.50.140">
    <property type="entry name" value="Nucleic acid-binding proteins"/>
    <property type="match status" value="1"/>
</dbReference>
<dbReference type="GO" id="GO:0006281">
    <property type="term" value="P:DNA repair"/>
    <property type="evidence" value="ECO:0007669"/>
    <property type="project" value="UniProtKB-UniRule"/>
</dbReference>
<dbReference type="InterPro" id="IPR013849">
    <property type="entry name" value="DNA_helicase_Holl-junc_RuvA_I"/>
</dbReference>
<protein>
    <recommendedName>
        <fullName evidence="6">Holliday junction branch migration complex subunit RuvA</fullName>
    </recommendedName>
</protein>
<dbReference type="Pfam" id="PF01330">
    <property type="entry name" value="RuvA_N"/>
    <property type="match status" value="1"/>
</dbReference>
<dbReference type="InterPro" id="IPR012340">
    <property type="entry name" value="NA-bd_OB-fold"/>
</dbReference>
<comment type="subunit">
    <text evidence="6">Homotetramer. Forms an RuvA(8)-RuvB(12)-Holliday junction (HJ) complex. HJ DNA is sandwiched between 2 RuvA tetramers; dsDNA enters through RuvA and exits via RuvB. An RuvB hexamer assembles on each DNA strand where it exits the tetramer. Each RuvB hexamer is contacted by two RuvA subunits (via domain III) on 2 adjacent RuvB subunits; this complex drives branch migration. In the full resolvosome a probable DNA-RuvA(4)-RuvB(12)-RuvC(2) complex forms which resolves the HJ.</text>
</comment>
<keyword evidence="3 6" id="KW-0238">DNA-binding</keyword>
<evidence type="ECO:0000256" key="6">
    <source>
        <dbReference type="HAMAP-Rule" id="MF_00031"/>
    </source>
</evidence>
<comment type="function">
    <text evidence="6">The RuvA-RuvB-RuvC complex processes Holliday junction (HJ) DNA during genetic recombination and DNA repair, while the RuvA-RuvB complex plays an important role in the rescue of blocked DNA replication forks via replication fork reversal (RFR). RuvA specifically binds to HJ cruciform DNA, conferring on it an open structure. The RuvB hexamer acts as an ATP-dependent pump, pulling dsDNA into and through the RuvAB complex. HJ branch migration allows RuvC to scan DNA until it finds its consensus sequence, where it cleaves and resolves the cruciform DNA.</text>
</comment>
<proteinExistence type="inferred from homology"/>
<dbReference type="GO" id="GO:0005737">
    <property type="term" value="C:cytoplasm"/>
    <property type="evidence" value="ECO:0007669"/>
    <property type="project" value="UniProtKB-SubCell"/>
</dbReference>
<feature type="domain" description="Helix-hairpin-helix DNA-binding motif class 1" evidence="7">
    <location>
        <begin position="106"/>
        <end position="125"/>
    </location>
</feature>
<dbReference type="GO" id="GO:0005524">
    <property type="term" value="F:ATP binding"/>
    <property type="evidence" value="ECO:0007669"/>
    <property type="project" value="InterPro"/>
</dbReference>
<dbReference type="AlphaFoldDB" id="A0A1F5F634"/>
<dbReference type="InterPro" id="IPR003583">
    <property type="entry name" value="Hlx-hairpin-Hlx_DNA-bd_motif"/>
</dbReference>
<dbReference type="GO" id="GO:0000400">
    <property type="term" value="F:four-way junction DNA binding"/>
    <property type="evidence" value="ECO:0007669"/>
    <property type="project" value="UniProtKB-UniRule"/>
</dbReference>
<evidence type="ECO:0000256" key="1">
    <source>
        <dbReference type="ARBA" id="ARBA00022490"/>
    </source>
</evidence>
<accession>A0A1F5F634</accession>
<dbReference type="SUPFAM" id="SSF47781">
    <property type="entry name" value="RuvA domain 2-like"/>
    <property type="match status" value="1"/>
</dbReference>
<comment type="subcellular location">
    <subcellularLocation>
        <location evidence="6">Cytoplasm</location>
    </subcellularLocation>
</comment>
<dbReference type="Pfam" id="PF14520">
    <property type="entry name" value="HHH_5"/>
    <property type="match status" value="1"/>
</dbReference>
<evidence type="ECO:0000256" key="2">
    <source>
        <dbReference type="ARBA" id="ARBA00022763"/>
    </source>
</evidence>
<dbReference type="GO" id="GO:0048476">
    <property type="term" value="C:Holliday junction resolvase complex"/>
    <property type="evidence" value="ECO:0007669"/>
    <property type="project" value="UniProtKB-UniRule"/>
</dbReference>
<sequence>MIAYLSGTLLTHTAGGAIIEVGGVGYDVIGLWLGRQTVGSKLSLYLYHYLENQSIPRLIGCPSAEARSLLLELISVNGVGPKMAGKILDSASVPALKTAITSADLDFLTTIKGLGKKTAQKIILDLGKTLVDSQSSAHGYIYEALRELSFEKREIDRAIEHSDLTGKTESEALGIILKALGRTS</sequence>
<dbReference type="HAMAP" id="MF_00031">
    <property type="entry name" value="DNA_HJ_migration_RuvA"/>
    <property type="match status" value="1"/>
</dbReference>
<comment type="domain">
    <text evidence="6">Has three domains with a flexible linker between the domains II and III and assumes an 'L' shape. Domain III is highly mobile and contacts RuvB.</text>
</comment>